<evidence type="ECO:0000256" key="5">
    <source>
        <dbReference type="PROSITE-ProRule" id="PRU00581"/>
    </source>
</evidence>
<comment type="subcellular location">
    <subcellularLocation>
        <location evidence="1">Membrane</location>
        <topology evidence="1">Multi-pass membrane protein</topology>
    </subcellularLocation>
</comment>
<comment type="caution">
    <text evidence="8">The sequence shown here is derived from an EMBL/GenBank/DDBJ whole genome shotgun (WGS) entry which is preliminary data.</text>
</comment>
<evidence type="ECO:0000256" key="6">
    <source>
        <dbReference type="SAM" id="Phobius"/>
    </source>
</evidence>
<keyword evidence="9" id="KW-1185">Reference proteome</keyword>
<feature type="transmembrane region" description="Helical" evidence="6">
    <location>
        <begin position="20"/>
        <end position="41"/>
    </location>
</feature>
<keyword evidence="4 5" id="KW-0472">Membrane</keyword>
<evidence type="ECO:0000256" key="2">
    <source>
        <dbReference type="ARBA" id="ARBA00022692"/>
    </source>
</evidence>
<evidence type="ECO:0000256" key="3">
    <source>
        <dbReference type="ARBA" id="ARBA00022989"/>
    </source>
</evidence>
<evidence type="ECO:0000256" key="1">
    <source>
        <dbReference type="ARBA" id="ARBA00004141"/>
    </source>
</evidence>
<dbReference type="PANTHER" id="PTHR22776">
    <property type="entry name" value="MARVEL-CONTAINING POTENTIAL LIPID RAFT-ASSOCIATED PROTEIN"/>
    <property type="match status" value="1"/>
</dbReference>
<dbReference type="EMBL" id="CAWYQH010000001">
    <property type="protein sequence ID" value="CAK8672018.1"/>
    <property type="molecule type" value="Genomic_DNA"/>
</dbReference>
<organism evidence="8 9">
    <name type="scientific">Clavelina lepadiformis</name>
    <name type="common">Light-bulb sea squirt</name>
    <name type="synonym">Ascidia lepadiformis</name>
    <dbReference type="NCBI Taxonomy" id="159417"/>
    <lineage>
        <taxon>Eukaryota</taxon>
        <taxon>Metazoa</taxon>
        <taxon>Chordata</taxon>
        <taxon>Tunicata</taxon>
        <taxon>Ascidiacea</taxon>
        <taxon>Aplousobranchia</taxon>
        <taxon>Clavelinidae</taxon>
        <taxon>Clavelina</taxon>
    </lineage>
</organism>
<feature type="transmembrane region" description="Helical" evidence="6">
    <location>
        <begin position="47"/>
        <end position="73"/>
    </location>
</feature>
<dbReference type="PANTHER" id="PTHR22776:SF97">
    <property type="entry name" value="RE01453P"/>
    <property type="match status" value="1"/>
</dbReference>
<proteinExistence type="predicted"/>
<evidence type="ECO:0000313" key="9">
    <source>
        <dbReference type="Proteomes" id="UP001642483"/>
    </source>
</evidence>
<sequence>MGSIGMDRGFLVSRDGIFKILQFIFSLLMLIMISATGYTYLKELGTFVYITFAGSFYCITLFMSFLIYFFKLYNLGLCGRIPWKILEIGYSALCALLAVIAIGVAAQKANDLKLANDPLVADIYRLSAAASVSFIKLCLNLNCIHIKHILKKNPVVPQKQNGLVLQLPYYLYI</sequence>
<feature type="transmembrane region" description="Helical" evidence="6">
    <location>
        <begin position="85"/>
        <end position="106"/>
    </location>
</feature>
<dbReference type="InterPro" id="IPR050578">
    <property type="entry name" value="MARVEL-CKLF_proteins"/>
</dbReference>
<evidence type="ECO:0000259" key="7">
    <source>
        <dbReference type="PROSITE" id="PS51225"/>
    </source>
</evidence>
<dbReference type="Pfam" id="PF01284">
    <property type="entry name" value="MARVEL"/>
    <property type="match status" value="1"/>
</dbReference>
<name>A0ABP0F242_CLALP</name>
<evidence type="ECO:0000313" key="8">
    <source>
        <dbReference type="EMBL" id="CAK8672018.1"/>
    </source>
</evidence>
<dbReference type="PROSITE" id="PS51225">
    <property type="entry name" value="MARVEL"/>
    <property type="match status" value="1"/>
</dbReference>
<reference evidence="8 9" key="1">
    <citation type="submission" date="2024-02" db="EMBL/GenBank/DDBJ databases">
        <authorList>
            <person name="Daric V."/>
            <person name="Darras S."/>
        </authorList>
    </citation>
    <scope>NUCLEOTIDE SEQUENCE [LARGE SCALE GENOMIC DNA]</scope>
</reference>
<accession>A0ABP0F242</accession>
<keyword evidence="2 5" id="KW-0812">Transmembrane</keyword>
<protein>
    <recommendedName>
        <fullName evidence="7">MARVEL domain-containing protein</fullName>
    </recommendedName>
</protein>
<dbReference type="InterPro" id="IPR008253">
    <property type="entry name" value="Marvel"/>
</dbReference>
<gene>
    <name evidence="8" type="ORF">CVLEPA_LOCUS1026</name>
</gene>
<dbReference type="Proteomes" id="UP001642483">
    <property type="component" value="Unassembled WGS sequence"/>
</dbReference>
<evidence type="ECO:0000256" key="4">
    <source>
        <dbReference type="ARBA" id="ARBA00023136"/>
    </source>
</evidence>
<keyword evidence="3 6" id="KW-1133">Transmembrane helix</keyword>
<feature type="domain" description="MARVEL" evidence="7">
    <location>
        <begin position="10"/>
        <end position="154"/>
    </location>
</feature>